<evidence type="ECO:0000313" key="2">
    <source>
        <dbReference type="EMBL" id="CAH2090409.1"/>
    </source>
</evidence>
<feature type="domain" description="Endonuclease/exonuclease/phosphatase" evidence="1">
    <location>
        <begin position="32"/>
        <end position="94"/>
    </location>
</feature>
<dbReference type="Pfam" id="PF03372">
    <property type="entry name" value="Exo_endo_phos"/>
    <property type="match status" value="1"/>
</dbReference>
<dbReference type="Proteomes" id="UP001153954">
    <property type="component" value="Unassembled WGS sequence"/>
</dbReference>
<keyword evidence="3" id="KW-1185">Reference proteome</keyword>
<organism evidence="2 3">
    <name type="scientific">Euphydryas editha</name>
    <name type="common">Edith's checkerspot</name>
    <dbReference type="NCBI Taxonomy" id="104508"/>
    <lineage>
        <taxon>Eukaryota</taxon>
        <taxon>Metazoa</taxon>
        <taxon>Ecdysozoa</taxon>
        <taxon>Arthropoda</taxon>
        <taxon>Hexapoda</taxon>
        <taxon>Insecta</taxon>
        <taxon>Pterygota</taxon>
        <taxon>Neoptera</taxon>
        <taxon>Endopterygota</taxon>
        <taxon>Lepidoptera</taxon>
        <taxon>Glossata</taxon>
        <taxon>Ditrysia</taxon>
        <taxon>Papilionoidea</taxon>
        <taxon>Nymphalidae</taxon>
        <taxon>Nymphalinae</taxon>
        <taxon>Euphydryas</taxon>
    </lineage>
</organism>
<dbReference type="GO" id="GO:0003824">
    <property type="term" value="F:catalytic activity"/>
    <property type="evidence" value="ECO:0007669"/>
    <property type="project" value="InterPro"/>
</dbReference>
<dbReference type="Gene3D" id="3.60.10.10">
    <property type="entry name" value="Endonuclease/exonuclease/phosphatase"/>
    <property type="match status" value="1"/>
</dbReference>
<evidence type="ECO:0000259" key="1">
    <source>
        <dbReference type="Pfam" id="PF03372"/>
    </source>
</evidence>
<gene>
    <name evidence="2" type="ORF">EEDITHA_LOCUS6370</name>
</gene>
<dbReference type="InterPro" id="IPR036691">
    <property type="entry name" value="Endo/exonu/phosph_ase_sf"/>
</dbReference>
<name>A0AAU9TRX3_EUPED</name>
<dbReference type="InterPro" id="IPR005135">
    <property type="entry name" value="Endo/exonuclease/phosphatase"/>
</dbReference>
<reference evidence="2" key="1">
    <citation type="submission" date="2022-03" db="EMBL/GenBank/DDBJ databases">
        <authorList>
            <person name="Tunstrom K."/>
        </authorList>
    </citation>
    <scope>NUCLEOTIDE SEQUENCE</scope>
</reference>
<comment type="caution">
    <text evidence="2">The sequence shown here is derived from an EMBL/GenBank/DDBJ whole genome shotgun (WGS) entry which is preliminary data.</text>
</comment>
<accession>A0AAU9TRX3</accession>
<proteinExistence type="predicted"/>
<dbReference type="SUPFAM" id="SSF56219">
    <property type="entry name" value="DNase I-like"/>
    <property type="match status" value="1"/>
</dbReference>
<dbReference type="AlphaFoldDB" id="A0AAU9TRX3"/>
<protein>
    <recommendedName>
        <fullName evidence="1">Endonuclease/exonuclease/phosphatase domain-containing protein</fullName>
    </recommendedName>
</protein>
<dbReference type="EMBL" id="CAKOGL010000009">
    <property type="protein sequence ID" value="CAH2090409.1"/>
    <property type="molecule type" value="Genomic_DNA"/>
</dbReference>
<evidence type="ECO:0000313" key="3">
    <source>
        <dbReference type="Proteomes" id="UP001153954"/>
    </source>
</evidence>
<sequence>MDVIVKTIRKKNRFNCKSVKRSVEAVKFLCQSADILALQETWLLPYDIPYLGQIHDDFEYIGKSALDLTAGIFRGRPYGGVAILWRKRVFKSVTVIDCVSPRLLAIKVSLENQFIIVFSVYMPTDSSEK</sequence>